<dbReference type="InterPro" id="IPR011991">
    <property type="entry name" value="ArsR-like_HTH"/>
</dbReference>
<dbReference type="PANTHER" id="PTHR33154:SF33">
    <property type="entry name" value="TRANSCRIPTIONAL REPRESSOR SDPR"/>
    <property type="match status" value="1"/>
</dbReference>
<evidence type="ECO:0000313" key="6">
    <source>
        <dbReference type="Proteomes" id="UP000199337"/>
    </source>
</evidence>
<name>A0A1I2YIR4_9FIRM</name>
<dbReference type="InterPro" id="IPR036388">
    <property type="entry name" value="WH-like_DNA-bd_sf"/>
</dbReference>
<accession>A0A1I2YIR4</accession>
<dbReference type="GO" id="GO:0003700">
    <property type="term" value="F:DNA-binding transcription factor activity"/>
    <property type="evidence" value="ECO:0007669"/>
    <property type="project" value="InterPro"/>
</dbReference>
<dbReference type="SMART" id="SM00418">
    <property type="entry name" value="HTH_ARSR"/>
    <property type="match status" value="1"/>
</dbReference>
<dbReference type="InterPro" id="IPR001845">
    <property type="entry name" value="HTH_ArsR_DNA-bd_dom"/>
</dbReference>
<sequence>MIYIMKDAVKVARALSDPMRYKIMLMLARSEEGCCPVSGEVEGKPGLCNCEIMAKLGMIQSRVSYHMKELAEAGLVTEEPRGKWKMYFIKEQTLKQFMRQLSEDFKLD</sequence>
<dbReference type="PROSITE" id="PS50987">
    <property type="entry name" value="HTH_ARSR_2"/>
    <property type="match status" value="1"/>
</dbReference>
<dbReference type="InterPro" id="IPR036390">
    <property type="entry name" value="WH_DNA-bd_sf"/>
</dbReference>
<dbReference type="Pfam" id="PF01022">
    <property type="entry name" value="HTH_5"/>
    <property type="match status" value="1"/>
</dbReference>
<evidence type="ECO:0000256" key="2">
    <source>
        <dbReference type="ARBA" id="ARBA00023125"/>
    </source>
</evidence>
<evidence type="ECO:0000256" key="1">
    <source>
        <dbReference type="ARBA" id="ARBA00023015"/>
    </source>
</evidence>
<evidence type="ECO:0000256" key="3">
    <source>
        <dbReference type="ARBA" id="ARBA00023163"/>
    </source>
</evidence>
<feature type="domain" description="HTH arsR-type" evidence="4">
    <location>
        <begin position="1"/>
        <end position="108"/>
    </location>
</feature>
<dbReference type="CDD" id="cd00090">
    <property type="entry name" value="HTH_ARSR"/>
    <property type="match status" value="1"/>
</dbReference>
<dbReference type="NCBIfam" id="NF033788">
    <property type="entry name" value="HTH_metalloreg"/>
    <property type="match status" value="1"/>
</dbReference>
<organism evidence="5 6">
    <name type="scientific">Desulfotruncus arcticus DSM 17038</name>
    <dbReference type="NCBI Taxonomy" id="1121424"/>
    <lineage>
        <taxon>Bacteria</taxon>
        <taxon>Bacillati</taxon>
        <taxon>Bacillota</taxon>
        <taxon>Clostridia</taxon>
        <taxon>Eubacteriales</taxon>
        <taxon>Desulfallaceae</taxon>
        <taxon>Desulfotruncus</taxon>
    </lineage>
</organism>
<evidence type="ECO:0000259" key="4">
    <source>
        <dbReference type="PROSITE" id="PS50987"/>
    </source>
</evidence>
<dbReference type="AlphaFoldDB" id="A0A1I2YIR4"/>
<dbReference type="STRING" id="341036.SAMN05660649_04451"/>
<dbReference type="Gene3D" id="1.10.10.10">
    <property type="entry name" value="Winged helix-like DNA-binding domain superfamily/Winged helix DNA-binding domain"/>
    <property type="match status" value="1"/>
</dbReference>
<dbReference type="InterPro" id="IPR051081">
    <property type="entry name" value="HTH_MetalResp_TranReg"/>
</dbReference>
<evidence type="ECO:0000313" key="5">
    <source>
        <dbReference type="EMBL" id="SFH25514.1"/>
    </source>
</evidence>
<keyword evidence="2" id="KW-0238">DNA-binding</keyword>
<protein>
    <submittedName>
        <fullName evidence="5">ArsR family transcriptional regulator</fullName>
    </submittedName>
</protein>
<dbReference type="PANTHER" id="PTHR33154">
    <property type="entry name" value="TRANSCRIPTIONAL REGULATOR, ARSR FAMILY"/>
    <property type="match status" value="1"/>
</dbReference>
<dbReference type="SUPFAM" id="SSF46785">
    <property type="entry name" value="Winged helix' DNA-binding domain"/>
    <property type="match status" value="1"/>
</dbReference>
<keyword evidence="6" id="KW-1185">Reference proteome</keyword>
<keyword evidence="3" id="KW-0804">Transcription</keyword>
<gene>
    <name evidence="5" type="ORF">SAMN05660649_04451</name>
</gene>
<proteinExistence type="predicted"/>
<dbReference type="Proteomes" id="UP000199337">
    <property type="component" value="Unassembled WGS sequence"/>
</dbReference>
<reference evidence="6" key="1">
    <citation type="submission" date="2016-10" db="EMBL/GenBank/DDBJ databases">
        <authorList>
            <person name="Varghese N."/>
            <person name="Submissions S."/>
        </authorList>
    </citation>
    <scope>NUCLEOTIDE SEQUENCE [LARGE SCALE GENOMIC DNA]</scope>
    <source>
        <strain evidence="6">DSM 17038</strain>
    </source>
</reference>
<dbReference type="EMBL" id="FOOX01000021">
    <property type="protein sequence ID" value="SFH25514.1"/>
    <property type="molecule type" value="Genomic_DNA"/>
</dbReference>
<dbReference type="GO" id="GO:0003677">
    <property type="term" value="F:DNA binding"/>
    <property type="evidence" value="ECO:0007669"/>
    <property type="project" value="UniProtKB-KW"/>
</dbReference>
<keyword evidence="1" id="KW-0805">Transcription regulation</keyword>